<dbReference type="InterPro" id="IPR007592">
    <property type="entry name" value="GEBP"/>
</dbReference>
<evidence type="ECO:0000313" key="5">
    <source>
        <dbReference type="Proteomes" id="UP001187192"/>
    </source>
</evidence>
<organism evidence="4 5">
    <name type="scientific">Ficus carica</name>
    <name type="common">Common fig</name>
    <dbReference type="NCBI Taxonomy" id="3494"/>
    <lineage>
        <taxon>Eukaryota</taxon>
        <taxon>Viridiplantae</taxon>
        <taxon>Streptophyta</taxon>
        <taxon>Embryophyta</taxon>
        <taxon>Tracheophyta</taxon>
        <taxon>Spermatophyta</taxon>
        <taxon>Magnoliopsida</taxon>
        <taxon>eudicotyledons</taxon>
        <taxon>Gunneridae</taxon>
        <taxon>Pentapetalae</taxon>
        <taxon>rosids</taxon>
        <taxon>fabids</taxon>
        <taxon>Rosales</taxon>
        <taxon>Moraceae</taxon>
        <taxon>Ficeae</taxon>
        <taxon>Ficus</taxon>
    </lineage>
</organism>
<evidence type="ECO:0000259" key="3">
    <source>
        <dbReference type="Pfam" id="PF04504"/>
    </source>
</evidence>
<dbReference type="Proteomes" id="UP001187192">
    <property type="component" value="Unassembled WGS sequence"/>
</dbReference>
<comment type="similarity">
    <text evidence="1">Belongs to the GeBP family.</text>
</comment>
<dbReference type="Pfam" id="PF04504">
    <property type="entry name" value="GeBP-like_DBD"/>
    <property type="match status" value="1"/>
</dbReference>
<dbReference type="AlphaFoldDB" id="A0AA88E0W7"/>
<feature type="region of interest" description="Disordered" evidence="2">
    <location>
        <begin position="40"/>
        <end position="79"/>
    </location>
</feature>
<gene>
    <name evidence="4" type="ORF">TIFTF001_034979</name>
</gene>
<sequence>MSLNFEERNKKYSVSYSVSSPLESFAFMASSIRSHQHSKLFESPIDERGKKAKSKISVSVAATPEKKSSTKRPRESDDFAKNMKKKSDYEIVVEKKTLMDKVLKLRKRYENDAEKKNYKPINPYGQKVFTLSQKIWGSNGNGNRAEEETATKTFCSPTPAKASSSGSLRNMMIGMPSLPDQVLKKWLDLIPEPKKMELNSRWKKIHVDELQLFLRMNKLMNIST</sequence>
<accession>A0AA88E0W7</accession>
<dbReference type="InterPro" id="IPR053932">
    <property type="entry name" value="GeBP-like_DBD"/>
</dbReference>
<dbReference type="GO" id="GO:0005634">
    <property type="term" value="C:nucleus"/>
    <property type="evidence" value="ECO:0007669"/>
    <property type="project" value="TreeGrafter"/>
</dbReference>
<evidence type="ECO:0000256" key="1">
    <source>
        <dbReference type="ARBA" id="ARBA00010820"/>
    </source>
</evidence>
<dbReference type="PANTHER" id="PTHR31662:SF33">
    <property type="entry name" value="DNA-BINDING STOREKEEPER PROTEIN TRANSCRIPTIONAL REGULATOR-LIKE PROTEIN"/>
    <property type="match status" value="1"/>
</dbReference>
<dbReference type="GO" id="GO:0006355">
    <property type="term" value="P:regulation of DNA-templated transcription"/>
    <property type="evidence" value="ECO:0007669"/>
    <property type="project" value="InterPro"/>
</dbReference>
<name>A0AA88E0W7_FICCA</name>
<keyword evidence="5" id="KW-1185">Reference proteome</keyword>
<comment type="caution">
    <text evidence="4">The sequence shown here is derived from an EMBL/GenBank/DDBJ whole genome shotgun (WGS) entry which is preliminary data.</text>
</comment>
<evidence type="ECO:0000256" key="2">
    <source>
        <dbReference type="SAM" id="MobiDB-lite"/>
    </source>
</evidence>
<feature type="domain" description="Glabrous enhancer-binding protein-like DBD" evidence="3">
    <location>
        <begin position="67"/>
        <end position="137"/>
    </location>
</feature>
<proteinExistence type="inferred from homology"/>
<evidence type="ECO:0000313" key="4">
    <source>
        <dbReference type="EMBL" id="GMN65912.1"/>
    </source>
</evidence>
<dbReference type="EMBL" id="BTGU01000271">
    <property type="protein sequence ID" value="GMN65912.1"/>
    <property type="molecule type" value="Genomic_DNA"/>
</dbReference>
<reference evidence="4" key="1">
    <citation type="submission" date="2023-07" db="EMBL/GenBank/DDBJ databases">
        <title>draft genome sequence of fig (Ficus carica).</title>
        <authorList>
            <person name="Takahashi T."/>
            <person name="Nishimura K."/>
        </authorList>
    </citation>
    <scope>NUCLEOTIDE SEQUENCE</scope>
</reference>
<feature type="compositionally biased region" description="Basic and acidic residues" evidence="2">
    <location>
        <begin position="64"/>
        <end position="79"/>
    </location>
</feature>
<dbReference type="PANTHER" id="PTHR31662">
    <property type="entry name" value="BNAANNG10740D PROTEIN-RELATED"/>
    <property type="match status" value="1"/>
</dbReference>
<protein>
    <recommendedName>
        <fullName evidence="3">Glabrous enhancer-binding protein-like DBD domain-containing protein</fullName>
    </recommendedName>
</protein>